<protein>
    <recommendedName>
        <fullName evidence="11">Beta-phosphoglucomutase</fullName>
        <ecNumber evidence="10">5.4.2.6</ecNumber>
    </recommendedName>
</protein>
<feature type="binding site" evidence="13">
    <location>
        <position position="86"/>
    </location>
    <ligand>
        <name>substrate</name>
    </ligand>
</feature>
<dbReference type="SFLD" id="SFLDG01135">
    <property type="entry name" value="C1.5.6:_HAD__Beta-PGM__Phospha"/>
    <property type="match status" value="1"/>
</dbReference>
<feature type="site" description="Important for catalytic activity and assists the phosphoryl transfer reaction to Asp8 by balancing charge and orienting the reacting groups" evidence="15">
    <location>
        <position position="155"/>
    </location>
</feature>
<dbReference type="InterPro" id="IPR023198">
    <property type="entry name" value="PGP-like_dom2"/>
</dbReference>
<feature type="site" description="Important for catalytic activity and assists the phosphoryl transfer reaction to Asp8 by balancing charge and orienting the reacting groups" evidence="15">
    <location>
        <position position="124"/>
    </location>
</feature>
<comment type="similarity">
    <text evidence="2">Belongs to the HAD-like hydrolase superfamily. CbbY/CbbZ/Gph/YieH family.</text>
</comment>
<sequence>MKGNQNMSQFPKAFIFDLDGVITDTAEFHYLAWKQLAEELGLSIDRQFNEQLKGISRMESLEKILALDSTLSTMSNEEKERLATKKNAHYLTLIEQLQPDAILPGIEQLLKKCVEQKVKIALGSASKNAQTIVEKLGLIDYFDYIVDAAKVEKGKPDPETFTTAADYLDIPYSDCIGLEDAVAGVEAVNSAQMFSVGVGSIEHLHHADYVVEDTSELRFDDIIKQYQMQREAGKSTTAK</sequence>
<reference evidence="16 17" key="1">
    <citation type="submission" date="2016-09" db="EMBL/GenBank/DDBJ databases">
        <title>Complete genome sequence of the Lysinibacillus sphaericus LMG 22257, a specie of Bacillus with ureolytic activity that can effectively biodeposit calcium carbonate.</title>
        <authorList>
            <person name="Yan W."/>
        </authorList>
    </citation>
    <scope>NUCLEOTIDE SEQUENCE [LARGE SCALE GENOMIC DNA]</scope>
    <source>
        <strain evidence="16 17">LMG 22257</strain>
    </source>
</reference>
<dbReference type="FunFam" id="1.10.150.240:FF:000010">
    <property type="entry name" value="Beta-phosphoglucomutase"/>
    <property type="match status" value="1"/>
</dbReference>
<dbReference type="AlphaFoldDB" id="A0A1D8JIN7"/>
<evidence type="ECO:0000256" key="12">
    <source>
        <dbReference type="PIRSR" id="PIRSR610972-1"/>
    </source>
</evidence>
<dbReference type="GO" id="GO:0000287">
    <property type="term" value="F:magnesium ion binding"/>
    <property type="evidence" value="ECO:0007669"/>
    <property type="project" value="InterPro"/>
</dbReference>
<evidence type="ECO:0000256" key="4">
    <source>
        <dbReference type="ARBA" id="ARBA00022553"/>
    </source>
</evidence>
<dbReference type="SFLD" id="SFLDG01129">
    <property type="entry name" value="C1.5:_HAD__Beta-PGM__Phosphata"/>
    <property type="match status" value="1"/>
</dbReference>
<dbReference type="Gene3D" id="3.40.50.1000">
    <property type="entry name" value="HAD superfamily/HAD-like"/>
    <property type="match status" value="1"/>
</dbReference>
<feature type="binding site" evidence="13">
    <location>
        <begin position="52"/>
        <end position="57"/>
    </location>
    <ligand>
        <name>substrate</name>
    </ligand>
</feature>
<dbReference type="NCBIfam" id="TIGR01990">
    <property type="entry name" value="bPGM"/>
    <property type="match status" value="1"/>
</dbReference>
<dbReference type="EC" id="5.4.2.6" evidence="10"/>
<keyword evidence="4" id="KW-0597">Phosphoprotein</keyword>
<evidence type="ECO:0000313" key="17">
    <source>
        <dbReference type="Proteomes" id="UP000185746"/>
    </source>
</evidence>
<evidence type="ECO:0000256" key="13">
    <source>
        <dbReference type="PIRSR" id="PIRSR610972-2"/>
    </source>
</evidence>
<feature type="binding site" evidence="13">
    <location>
        <begin position="124"/>
        <end position="128"/>
    </location>
    <ligand>
        <name>substrate</name>
    </ligand>
</feature>
<evidence type="ECO:0000256" key="10">
    <source>
        <dbReference type="ARBA" id="ARBA00044968"/>
    </source>
</evidence>
<feature type="binding site" evidence="14">
    <location>
        <position position="180"/>
    </location>
    <ligand>
        <name>Mg(2+)</name>
        <dbReference type="ChEBI" id="CHEBI:18420"/>
    </ligand>
</feature>
<keyword evidence="3" id="KW-0963">Cytoplasm</keyword>
<dbReference type="GO" id="GO:0005737">
    <property type="term" value="C:cytoplasm"/>
    <property type="evidence" value="ECO:0007669"/>
    <property type="project" value="UniProtKB-SubCell"/>
</dbReference>
<keyword evidence="5 14" id="KW-0479">Metal-binding</keyword>
<proteinExistence type="inferred from homology"/>
<feature type="active site" description="Nucleophile" evidence="12">
    <location>
        <position position="17"/>
    </location>
</feature>
<dbReference type="InterPro" id="IPR051600">
    <property type="entry name" value="Beta-PGM-like"/>
</dbReference>
<dbReference type="InterPro" id="IPR036412">
    <property type="entry name" value="HAD-like_sf"/>
</dbReference>
<feature type="binding site" evidence="14">
    <location>
        <position position="179"/>
    </location>
    <ligand>
        <name>Mg(2+)</name>
        <dbReference type="ChEBI" id="CHEBI:18420"/>
    </ligand>
</feature>
<evidence type="ECO:0000256" key="3">
    <source>
        <dbReference type="ARBA" id="ARBA00022490"/>
    </source>
</evidence>
<feature type="binding site" evidence="13">
    <location>
        <begin position="17"/>
        <end position="19"/>
    </location>
    <ligand>
        <name>substrate</name>
    </ligand>
</feature>
<dbReference type="NCBIfam" id="TIGR01509">
    <property type="entry name" value="HAD-SF-IA-v3"/>
    <property type="match status" value="1"/>
</dbReference>
<dbReference type="Pfam" id="PF00702">
    <property type="entry name" value="Hydrolase"/>
    <property type="match status" value="1"/>
</dbReference>
<evidence type="ECO:0000256" key="7">
    <source>
        <dbReference type="ARBA" id="ARBA00023235"/>
    </source>
</evidence>
<dbReference type="EMBL" id="CP017560">
    <property type="protein sequence ID" value="AOV08582.1"/>
    <property type="molecule type" value="Genomic_DNA"/>
</dbReference>
<dbReference type="NCBIfam" id="TIGR02009">
    <property type="entry name" value="PGMB-YQAB-SF"/>
    <property type="match status" value="1"/>
</dbReference>
<dbReference type="SFLD" id="SFLDF00046">
    <property type="entry name" value="beta-phosphoglucomutase"/>
    <property type="match status" value="1"/>
</dbReference>
<accession>A0A1D8JIN7</accession>
<dbReference type="Gene3D" id="1.10.150.240">
    <property type="entry name" value="Putative phosphatase, domain 2"/>
    <property type="match status" value="1"/>
</dbReference>
<dbReference type="InterPro" id="IPR010972">
    <property type="entry name" value="Beta-PGM"/>
</dbReference>
<feature type="binding site" evidence="13">
    <location>
        <position position="33"/>
    </location>
    <ligand>
        <name>substrate</name>
    </ligand>
</feature>
<keyword evidence="17" id="KW-1185">Reference proteome</keyword>
<feature type="binding site" evidence="13">
    <location>
        <position position="155"/>
    </location>
    <ligand>
        <name>substrate</name>
    </ligand>
</feature>
<dbReference type="PANTHER" id="PTHR46193">
    <property type="entry name" value="6-PHOSPHOGLUCONATE PHOSPHATASE"/>
    <property type="match status" value="1"/>
</dbReference>
<evidence type="ECO:0000313" key="16">
    <source>
        <dbReference type="EMBL" id="AOV08582.1"/>
    </source>
</evidence>
<dbReference type="GO" id="GO:0005975">
    <property type="term" value="P:carbohydrate metabolic process"/>
    <property type="evidence" value="ECO:0007669"/>
    <property type="project" value="InterPro"/>
</dbReference>
<dbReference type="SFLD" id="SFLDS00003">
    <property type="entry name" value="Haloacid_Dehalogenase"/>
    <property type="match status" value="1"/>
</dbReference>
<evidence type="ECO:0000256" key="6">
    <source>
        <dbReference type="ARBA" id="ARBA00022842"/>
    </source>
</evidence>
<dbReference type="PANTHER" id="PTHR46193:SF18">
    <property type="entry name" value="HEXITOL PHOSPHATASE B"/>
    <property type="match status" value="1"/>
</dbReference>
<feature type="binding site" evidence="14">
    <location>
        <position position="19"/>
    </location>
    <ligand>
        <name>Mg(2+)</name>
        <dbReference type="ChEBI" id="CHEBI:18420"/>
    </ligand>
</feature>
<organism evidence="16 17">
    <name type="scientific">Sporosarcina ureilytica</name>
    <dbReference type="NCBI Taxonomy" id="298596"/>
    <lineage>
        <taxon>Bacteria</taxon>
        <taxon>Bacillati</taxon>
        <taxon>Bacillota</taxon>
        <taxon>Bacilli</taxon>
        <taxon>Bacillales</taxon>
        <taxon>Caryophanaceae</taxon>
        <taxon>Sporosarcina</taxon>
    </lineage>
</organism>
<evidence type="ECO:0000256" key="14">
    <source>
        <dbReference type="PIRSR" id="PIRSR610972-3"/>
    </source>
</evidence>
<dbReference type="CDD" id="cd02598">
    <property type="entry name" value="HAD_BPGM"/>
    <property type="match status" value="1"/>
</dbReference>
<gene>
    <name evidence="16" type="ORF">BI350_14270</name>
</gene>
<dbReference type="GO" id="GO:0008801">
    <property type="term" value="F:beta-phosphoglucomutase activity"/>
    <property type="evidence" value="ECO:0007669"/>
    <property type="project" value="UniProtKB-EC"/>
</dbReference>
<evidence type="ECO:0000256" key="15">
    <source>
        <dbReference type="PIRSR" id="PIRSR610972-4"/>
    </source>
</evidence>
<comment type="subcellular location">
    <subcellularLocation>
        <location evidence="1">Cytoplasm</location>
    </subcellularLocation>
</comment>
<dbReference type="InterPro" id="IPR010976">
    <property type="entry name" value="B-phosphoglucomutase_hydrolase"/>
</dbReference>
<feature type="binding site" evidence="14">
    <location>
        <position position="17"/>
    </location>
    <ligand>
        <name>Mg(2+)</name>
        <dbReference type="ChEBI" id="CHEBI:18420"/>
    </ligand>
</feature>
<name>A0A1D8JIN7_9BACL</name>
<evidence type="ECO:0000256" key="2">
    <source>
        <dbReference type="ARBA" id="ARBA00006171"/>
    </source>
</evidence>
<dbReference type="InterPro" id="IPR023214">
    <property type="entry name" value="HAD_sf"/>
</dbReference>
<evidence type="ECO:0000256" key="9">
    <source>
        <dbReference type="ARBA" id="ARBA00044926"/>
    </source>
</evidence>
<feature type="active site" description="Proton donor/acceptor" evidence="12">
    <location>
        <position position="19"/>
    </location>
</feature>
<evidence type="ECO:0000256" key="8">
    <source>
        <dbReference type="ARBA" id="ARBA00023277"/>
    </source>
</evidence>
<keyword evidence="8" id="KW-0119">Carbohydrate metabolism</keyword>
<keyword evidence="6 14" id="KW-0460">Magnesium</keyword>
<comment type="cofactor">
    <cofactor evidence="14">
        <name>Mg(2+)</name>
        <dbReference type="ChEBI" id="CHEBI:18420"/>
    </cofactor>
    <text evidence="14">Binds 2 magnesium ions per subunit.</text>
</comment>
<evidence type="ECO:0000256" key="5">
    <source>
        <dbReference type="ARBA" id="ARBA00022723"/>
    </source>
</evidence>
<dbReference type="SUPFAM" id="SSF56784">
    <property type="entry name" value="HAD-like"/>
    <property type="match status" value="1"/>
</dbReference>
<comment type="catalytic activity">
    <reaction evidence="9">
        <text>beta-D-glucose 1-phosphate = beta-D-glucose 6-phosphate</text>
        <dbReference type="Rhea" id="RHEA:20113"/>
        <dbReference type="ChEBI" id="CHEBI:57684"/>
        <dbReference type="ChEBI" id="CHEBI:58247"/>
        <dbReference type="EC" id="5.4.2.6"/>
    </reaction>
</comment>
<keyword evidence="7" id="KW-0413">Isomerase</keyword>
<dbReference type="InterPro" id="IPR006439">
    <property type="entry name" value="HAD-SF_hydro_IA"/>
</dbReference>
<evidence type="ECO:0000256" key="1">
    <source>
        <dbReference type="ARBA" id="ARBA00004496"/>
    </source>
</evidence>
<evidence type="ECO:0000256" key="11">
    <source>
        <dbReference type="ARBA" id="ARBA00044991"/>
    </source>
</evidence>
<feature type="binding site" evidence="13">
    <location>
        <position position="60"/>
    </location>
    <ligand>
        <name>substrate</name>
    </ligand>
</feature>
<dbReference type="Proteomes" id="UP000185746">
    <property type="component" value="Chromosome"/>
</dbReference>
<dbReference type="KEGG" id="surl:BI350_14270"/>